<feature type="transmembrane region" description="Helical" evidence="11">
    <location>
        <begin position="286"/>
        <end position="307"/>
    </location>
</feature>
<dbReference type="GO" id="GO:0015648">
    <property type="term" value="F:lipid-linked peptidoglycan transporter activity"/>
    <property type="evidence" value="ECO:0007669"/>
    <property type="project" value="TreeGrafter"/>
</dbReference>
<evidence type="ECO:0000313" key="13">
    <source>
        <dbReference type="Proteomes" id="UP000295733"/>
    </source>
</evidence>
<feature type="transmembrane region" description="Helical" evidence="11">
    <location>
        <begin position="83"/>
        <end position="104"/>
    </location>
</feature>
<evidence type="ECO:0000256" key="6">
    <source>
        <dbReference type="ARBA" id="ARBA00022960"/>
    </source>
</evidence>
<dbReference type="GO" id="GO:0009252">
    <property type="term" value="P:peptidoglycan biosynthetic process"/>
    <property type="evidence" value="ECO:0007669"/>
    <property type="project" value="UniProtKB-UniRule"/>
</dbReference>
<evidence type="ECO:0000313" key="12">
    <source>
        <dbReference type="EMBL" id="TCP21558.1"/>
    </source>
</evidence>
<dbReference type="GO" id="GO:0008360">
    <property type="term" value="P:regulation of cell shape"/>
    <property type="evidence" value="ECO:0007669"/>
    <property type="project" value="UniProtKB-KW"/>
</dbReference>
<dbReference type="EMBL" id="SLXL01000010">
    <property type="protein sequence ID" value="TCP21558.1"/>
    <property type="molecule type" value="Genomic_DNA"/>
</dbReference>
<gene>
    <name evidence="11" type="primary">mrdB</name>
    <name evidence="11" type="synonym">rodA</name>
    <name evidence="12" type="ORF">EV656_11024</name>
</gene>
<dbReference type="PROSITE" id="PS00428">
    <property type="entry name" value="FTSW_RODA_SPOVE"/>
    <property type="match status" value="1"/>
</dbReference>
<feature type="transmembrane region" description="Helical" evidence="11">
    <location>
        <begin position="116"/>
        <end position="134"/>
    </location>
</feature>
<dbReference type="HAMAP" id="MF_02079">
    <property type="entry name" value="PGT_RodA"/>
    <property type="match status" value="1"/>
</dbReference>
<proteinExistence type="inferred from homology"/>
<reference evidence="12 13" key="1">
    <citation type="submission" date="2019-03" db="EMBL/GenBank/DDBJ databases">
        <title>Genomic Encyclopedia of Type Strains, Phase IV (KMG-IV): sequencing the most valuable type-strain genomes for metagenomic binning, comparative biology and taxonomic classification.</title>
        <authorList>
            <person name="Goeker M."/>
        </authorList>
    </citation>
    <scope>NUCLEOTIDE SEQUENCE [LARGE SCALE GENOMIC DNA]</scope>
    <source>
        <strain evidence="12 13">DSM 2781</strain>
    </source>
</reference>
<evidence type="ECO:0000256" key="4">
    <source>
        <dbReference type="ARBA" id="ARBA00022679"/>
    </source>
</evidence>
<keyword evidence="7 11" id="KW-0573">Peptidoglycan synthesis</keyword>
<accession>A0A4R2NJR9</accession>
<dbReference type="GO" id="GO:0032153">
    <property type="term" value="C:cell division site"/>
    <property type="evidence" value="ECO:0007669"/>
    <property type="project" value="TreeGrafter"/>
</dbReference>
<evidence type="ECO:0000256" key="9">
    <source>
        <dbReference type="ARBA" id="ARBA00023136"/>
    </source>
</evidence>
<evidence type="ECO:0000256" key="3">
    <source>
        <dbReference type="ARBA" id="ARBA00022676"/>
    </source>
</evidence>
<comment type="function">
    <text evidence="11">Peptidoglycan polymerase that is essential for cell wall elongation.</text>
</comment>
<organism evidence="12 13">
    <name type="scientific">Rhodovulum adriaticum</name>
    <name type="common">Rhodopseudomonas adriatica</name>
    <dbReference type="NCBI Taxonomy" id="35804"/>
    <lineage>
        <taxon>Bacteria</taxon>
        <taxon>Pseudomonadati</taxon>
        <taxon>Pseudomonadota</taxon>
        <taxon>Alphaproteobacteria</taxon>
        <taxon>Rhodobacterales</taxon>
        <taxon>Paracoccaceae</taxon>
        <taxon>Rhodovulum</taxon>
    </lineage>
</organism>
<feature type="transmembrane region" description="Helical" evidence="11">
    <location>
        <begin position="146"/>
        <end position="163"/>
    </location>
</feature>
<dbReference type="InterPro" id="IPR011923">
    <property type="entry name" value="RodA/MrdB"/>
</dbReference>
<evidence type="ECO:0000256" key="5">
    <source>
        <dbReference type="ARBA" id="ARBA00022692"/>
    </source>
</evidence>
<dbReference type="GO" id="GO:0005886">
    <property type="term" value="C:plasma membrane"/>
    <property type="evidence" value="ECO:0007669"/>
    <property type="project" value="UniProtKB-SubCell"/>
</dbReference>
<dbReference type="Proteomes" id="UP000295733">
    <property type="component" value="Unassembled WGS sequence"/>
</dbReference>
<keyword evidence="5 11" id="KW-0812">Transmembrane</keyword>
<protein>
    <recommendedName>
        <fullName evidence="11">Peptidoglycan glycosyltransferase MrdB</fullName>
        <shortName evidence="11">PGT</shortName>
        <ecNumber evidence="11">2.4.99.28</ecNumber>
    </recommendedName>
    <alternativeName>
        <fullName evidence="11">Cell elongation protein RodA</fullName>
    </alternativeName>
    <alternativeName>
        <fullName evidence="11">Cell wall polymerase</fullName>
    </alternativeName>
    <alternativeName>
        <fullName evidence="11">Peptidoglycan polymerase</fullName>
        <shortName evidence="11">PG polymerase</shortName>
    </alternativeName>
</protein>
<dbReference type="GO" id="GO:0051301">
    <property type="term" value="P:cell division"/>
    <property type="evidence" value="ECO:0007669"/>
    <property type="project" value="InterPro"/>
</dbReference>
<keyword evidence="2 11" id="KW-1003">Cell membrane</keyword>
<keyword evidence="13" id="KW-1185">Reference proteome</keyword>
<evidence type="ECO:0000256" key="1">
    <source>
        <dbReference type="ARBA" id="ARBA00004141"/>
    </source>
</evidence>
<keyword evidence="4 11" id="KW-0808">Transferase</keyword>
<evidence type="ECO:0000256" key="8">
    <source>
        <dbReference type="ARBA" id="ARBA00022989"/>
    </source>
</evidence>
<evidence type="ECO:0000256" key="10">
    <source>
        <dbReference type="ARBA" id="ARBA00023316"/>
    </source>
</evidence>
<feature type="transmembrane region" description="Helical" evidence="11">
    <location>
        <begin position="352"/>
        <end position="370"/>
    </location>
</feature>
<comment type="pathway">
    <text evidence="11">Cell wall biogenesis; peptidoglycan biosynthesis.</text>
</comment>
<keyword evidence="9 11" id="KW-0472">Membrane</keyword>
<dbReference type="Pfam" id="PF01098">
    <property type="entry name" value="FTSW_RODA_SPOVE"/>
    <property type="match status" value="1"/>
</dbReference>
<dbReference type="GO" id="GO:0071555">
    <property type="term" value="P:cell wall organization"/>
    <property type="evidence" value="ECO:0007669"/>
    <property type="project" value="UniProtKB-KW"/>
</dbReference>
<dbReference type="NCBIfam" id="TIGR02210">
    <property type="entry name" value="rodA_shape"/>
    <property type="match status" value="1"/>
</dbReference>
<dbReference type="InterPro" id="IPR018365">
    <property type="entry name" value="Cell_cycle_FtsW-rel_CS"/>
</dbReference>
<dbReference type="RefSeq" id="WP_132604509.1">
    <property type="nucleotide sequence ID" value="NZ_NRRP01000003.1"/>
</dbReference>
<comment type="similarity">
    <text evidence="11">Belongs to the SEDS family. MrdB/RodA subfamily.</text>
</comment>
<feature type="transmembrane region" description="Helical" evidence="11">
    <location>
        <begin position="59"/>
        <end position="77"/>
    </location>
</feature>
<name>A0A4R2NJR9_RHOAD</name>
<dbReference type="OrthoDB" id="9768187at2"/>
<keyword evidence="6 11" id="KW-0133">Cell shape</keyword>
<dbReference type="InterPro" id="IPR001182">
    <property type="entry name" value="FtsW/RodA"/>
</dbReference>
<keyword evidence="10 11" id="KW-0961">Cell wall biogenesis/degradation</keyword>
<comment type="catalytic activity">
    <reaction evidence="11">
        <text>[GlcNAc-(1-&gt;4)-Mur2Ac(oyl-L-Ala-gamma-D-Glu-L-Lys-D-Ala-D-Ala)](n)-di-trans,octa-cis-undecaprenyl diphosphate + beta-D-GlcNAc-(1-&gt;4)-Mur2Ac(oyl-L-Ala-gamma-D-Glu-L-Lys-D-Ala-D-Ala)-di-trans,octa-cis-undecaprenyl diphosphate = [GlcNAc-(1-&gt;4)-Mur2Ac(oyl-L-Ala-gamma-D-Glu-L-Lys-D-Ala-D-Ala)](n+1)-di-trans,octa-cis-undecaprenyl diphosphate + di-trans,octa-cis-undecaprenyl diphosphate + H(+)</text>
        <dbReference type="Rhea" id="RHEA:23708"/>
        <dbReference type="Rhea" id="RHEA-COMP:9602"/>
        <dbReference type="Rhea" id="RHEA-COMP:9603"/>
        <dbReference type="ChEBI" id="CHEBI:15378"/>
        <dbReference type="ChEBI" id="CHEBI:58405"/>
        <dbReference type="ChEBI" id="CHEBI:60033"/>
        <dbReference type="ChEBI" id="CHEBI:78435"/>
        <dbReference type="EC" id="2.4.99.28"/>
    </reaction>
</comment>
<dbReference type="AlphaFoldDB" id="A0A4R2NJR9"/>
<feature type="transmembrane region" description="Helical" evidence="11">
    <location>
        <begin position="319"/>
        <end position="346"/>
    </location>
</feature>
<feature type="transmembrane region" description="Helical" evidence="11">
    <location>
        <begin position="170"/>
        <end position="192"/>
    </location>
</feature>
<evidence type="ECO:0000256" key="2">
    <source>
        <dbReference type="ARBA" id="ARBA00022475"/>
    </source>
</evidence>
<dbReference type="EC" id="2.4.99.28" evidence="11"/>
<comment type="subcellular location">
    <subcellularLocation>
        <location evidence="11">Cell inner membrane</location>
        <topology evidence="11">Multi-pass membrane protein</topology>
    </subcellularLocation>
    <subcellularLocation>
        <location evidence="1">Membrane</location>
        <topology evidence="1">Multi-pass membrane protein</topology>
    </subcellularLocation>
</comment>
<keyword evidence="11" id="KW-0997">Cell inner membrane</keyword>
<keyword evidence="3 11" id="KW-0328">Glycosyltransferase</keyword>
<dbReference type="GO" id="GO:0008955">
    <property type="term" value="F:peptidoglycan glycosyltransferase activity"/>
    <property type="evidence" value="ECO:0007669"/>
    <property type="project" value="UniProtKB-UniRule"/>
</dbReference>
<dbReference type="UniPathway" id="UPA00219"/>
<keyword evidence="8 11" id="KW-1133">Transmembrane helix</keyword>
<dbReference type="PANTHER" id="PTHR30474">
    <property type="entry name" value="CELL CYCLE PROTEIN"/>
    <property type="match status" value="1"/>
</dbReference>
<sequence length="381" mass="41626">MSYLEYNLKTMPTGLRKMLYVNWALVLLLCAVAGVGFLMLTSVAGGSMDRWAEPQMKRFALGLAAMFFVGFVPIWFWRNTAALAYALSVGLLIAVEFFGTVGMGAQRWIDLGFMRLQPSELTKITLVMVLAAYYDWLDIRSVSRPQFVAVPLLLILIPTFLVLKQPDLGTALLLVAGGGIVMFLAGVHWLYFAVVITMGGGLVAAVFLTRGTGWQLLKDYQYRRIDTFLDPGSDPLGAGYHITQSKIALGSGGWTGRGFMQGTQSRLNFLPEKHTDFIFTTLAEEFGFVGGISLLSLYVLIVAFCVASALQNRDRFASLLTLGIAATFFLFFALNMAMVMGLAPVVGVPLPLVSYGGSAMLVLMVAFGLVQSAHIHRPRGR</sequence>
<evidence type="ECO:0000256" key="7">
    <source>
        <dbReference type="ARBA" id="ARBA00022984"/>
    </source>
</evidence>
<comment type="caution">
    <text evidence="12">The sequence shown here is derived from an EMBL/GenBank/DDBJ whole genome shotgun (WGS) entry which is preliminary data.</text>
</comment>
<evidence type="ECO:0000256" key="11">
    <source>
        <dbReference type="HAMAP-Rule" id="MF_02079"/>
    </source>
</evidence>
<feature type="transmembrane region" description="Helical" evidence="11">
    <location>
        <begin position="20"/>
        <end position="47"/>
    </location>
</feature>
<dbReference type="PANTHER" id="PTHR30474:SF1">
    <property type="entry name" value="PEPTIDOGLYCAN GLYCOSYLTRANSFERASE MRDB"/>
    <property type="match status" value="1"/>
</dbReference>